<dbReference type="InterPro" id="IPR005212">
    <property type="entry name" value="EvaA-like"/>
</dbReference>
<reference evidence="3" key="1">
    <citation type="submission" date="2023-07" db="EMBL/GenBank/DDBJ databases">
        <title>30 novel species of actinomycetes from the DSMZ collection.</title>
        <authorList>
            <person name="Nouioui I."/>
        </authorList>
    </citation>
    <scope>NUCLEOTIDE SEQUENCE [LARGE SCALE GENOMIC DNA]</scope>
    <source>
        <strain evidence="3">DSM 44918</strain>
    </source>
</reference>
<proteinExistence type="predicted"/>
<comment type="caution">
    <text evidence="2">The sequence shown here is derived from an EMBL/GenBank/DDBJ whole genome shotgun (WGS) entry which is preliminary data.</text>
</comment>
<dbReference type="Pfam" id="PF03559">
    <property type="entry name" value="Hexose_dehydrat"/>
    <property type="match status" value="2"/>
</dbReference>
<gene>
    <name evidence="2" type="ORF">RNC47_15795</name>
</gene>
<feature type="domain" description="dTDP-4-dehydro-6-deoxy-alpha-D-glucopyranose 2,3-dehydratase" evidence="1">
    <location>
        <begin position="38"/>
        <end position="240"/>
    </location>
</feature>
<dbReference type="InterPro" id="IPR038153">
    <property type="entry name" value="EvaA-like_sf"/>
</dbReference>
<dbReference type="EMBL" id="JAVREM010000017">
    <property type="protein sequence ID" value="MDT0319802.1"/>
    <property type="molecule type" value="Genomic_DNA"/>
</dbReference>
<sequence length="488" mass="54656">MTDLSAPPVGQPAAGSPFIATKIAESVYARDSTLTGLDEFHRWFGDVARRSPCEVRPIPLDDLVGWHSDPVTGDLVHDSGRFFRVEGLDVHIPDHPVPRWNQPIINQSEIGILGILVKEFDGVLHCLMQAKVEPGNVNGFQLSPTVQATRSNYTRVHRGRAVPYLEYFLGQGRGRLITDVRQSEQGSWFYRKRNRNMVVWVEEDVELLDGFRWLTLGQVHQLLGEDDLVNMDARTVLSCLPFSGAAPLTPLAAGDEGFHPALARSCGGAGGSRHTVDDILRWITEVRSRSEVTTARLPLNRLDRWHRTEYAVTHETGRFFDLVAVDVLAGGREVKHWSQPMIKPCDTGVVAFLVKRIDGVLHALVHALVEPGYLDVAELSPTVQCTPVNFDHLPAEARPMFLDEVLNAPPERIRYDVVLSEEGGRFFHARNRYMIVEAEQETEPGHPDFRWMTVHQLVELLRHSHYVNIQARSLVACLHSLSGQPSAA</sequence>
<evidence type="ECO:0000313" key="2">
    <source>
        <dbReference type="EMBL" id="MDT0319802.1"/>
    </source>
</evidence>
<evidence type="ECO:0000313" key="3">
    <source>
        <dbReference type="Proteomes" id="UP001183420"/>
    </source>
</evidence>
<protein>
    <submittedName>
        <fullName evidence="2">NDP-hexose 2,3-dehydratase family protein</fullName>
    </submittedName>
</protein>
<keyword evidence="3" id="KW-1185">Reference proteome</keyword>
<feature type="domain" description="dTDP-4-dehydro-6-deoxy-alpha-D-glucopyranose 2,3-dehydratase" evidence="1">
    <location>
        <begin position="278"/>
        <end position="478"/>
    </location>
</feature>
<evidence type="ECO:0000259" key="1">
    <source>
        <dbReference type="Pfam" id="PF03559"/>
    </source>
</evidence>
<organism evidence="2 3">
    <name type="scientific">Streptomyces millisiae</name>
    <dbReference type="NCBI Taxonomy" id="3075542"/>
    <lineage>
        <taxon>Bacteria</taxon>
        <taxon>Bacillati</taxon>
        <taxon>Actinomycetota</taxon>
        <taxon>Actinomycetes</taxon>
        <taxon>Kitasatosporales</taxon>
        <taxon>Streptomycetaceae</taxon>
        <taxon>Streptomyces</taxon>
    </lineage>
</organism>
<dbReference type="RefSeq" id="WP_311599296.1">
    <property type="nucleotide sequence ID" value="NZ_JAVREM010000017.1"/>
</dbReference>
<name>A0ABU2LQD3_9ACTN</name>
<dbReference type="Proteomes" id="UP001183420">
    <property type="component" value="Unassembled WGS sequence"/>
</dbReference>
<dbReference type="Gene3D" id="3.90.79.40">
    <property type="entry name" value="EvaA sugar 2,3-dehydratase subunit"/>
    <property type="match status" value="2"/>
</dbReference>
<accession>A0ABU2LQD3</accession>